<accession>A0AAW5JR75</accession>
<dbReference type="AlphaFoldDB" id="A0AAW5JR75"/>
<dbReference type="Gene3D" id="2.30.30.40">
    <property type="entry name" value="SH3 Domains"/>
    <property type="match status" value="1"/>
</dbReference>
<dbReference type="RefSeq" id="WP_256304604.1">
    <property type="nucleotide sequence ID" value="NZ_JANFYS010000031.1"/>
</dbReference>
<evidence type="ECO:0000313" key="3">
    <source>
        <dbReference type="Proteomes" id="UP001204562"/>
    </source>
</evidence>
<evidence type="ECO:0000259" key="1">
    <source>
        <dbReference type="Pfam" id="PF08239"/>
    </source>
</evidence>
<organism evidence="2 3">
    <name type="scientific">Intestinimonas massiliensis</name>
    <name type="common">ex Afouda et al. 2020</name>
    <dbReference type="NCBI Taxonomy" id="1673721"/>
    <lineage>
        <taxon>Bacteria</taxon>
        <taxon>Bacillati</taxon>
        <taxon>Bacillota</taxon>
        <taxon>Clostridia</taxon>
        <taxon>Eubacteriales</taxon>
        <taxon>Intestinimonas</taxon>
    </lineage>
</organism>
<protein>
    <submittedName>
        <fullName evidence="2">SH3 domain-containing protein</fullName>
    </submittedName>
</protein>
<dbReference type="Proteomes" id="UP001204562">
    <property type="component" value="Unassembled WGS sequence"/>
</dbReference>
<evidence type="ECO:0000313" key="2">
    <source>
        <dbReference type="EMBL" id="MCQ4771427.1"/>
    </source>
</evidence>
<proteinExistence type="predicted"/>
<gene>
    <name evidence="2" type="ORF">NE579_13340</name>
</gene>
<dbReference type="InterPro" id="IPR003646">
    <property type="entry name" value="SH3-like_bac-type"/>
</dbReference>
<dbReference type="Pfam" id="PF08239">
    <property type="entry name" value="SH3_3"/>
    <property type="match status" value="1"/>
</dbReference>
<sequence length="98" mass="11144">MENKIYENSVLDEQTENIKEQETEFCEDAARNVIGVVTDCLKLNIREKPTKDSRVVTVVTCLDELEIDMGDSNDDWYAVCTATGIEGFCMKKFVAVRQ</sequence>
<name>A0AAW5JR75_9FIRM</name>
<comment type="caution">
    <text evidence="2">The sequence shown here is derived from an EMBL/GenBank/DDBJ whole genome shotgun (WGS) entry which is preliminary data.</text>
</comment>
<dbReference type="EMBL" id="JANFYS010000031">
    <property type="protein sequence ID" value="MCQ4771427.1"/>
    <property type="molecule type" value="Genomic_DNA"/>
</dbReference>
<feature type="domain" description="SH3b" evidence="1">
    <location>
        <begin position="43"/>
        <end position="94"/>
    </location>
</feature>
<reference evidence="2" key="1">
    <citation type="submission" date="2022-06" db="EMBL/GenBank/DDBJ databases">
        <title>Isolation of gut microbiota from human fecal samples.</title>
        <authorList>
            <person name="Pamer E.G."/>
            <person name="Barat B."/>
            <person name="Waligurski E."/>
            <person name="Medina S."/>
            <person name="Paddock L."/>
            <person name="Mostad J."/>
        </authorList>
    </citation>
    <scope>NUCLEOTIDE SEQUENCE</scope>
    <source>
        <strain evidence="2">DFI.9.91</strain>
    </source>
</reference>